<accession>A0ABD6RVG2</accession>
<organism evidence="1 2">
    <name type="scientific">Bacillus thuringiensis</name>
    <dbReference type="NCBI Taxonomy" id="1428"/>
    <lineage>
        <taxon>Bacteria</taxon>
        <taxon>Bacillati</taxon>
        <taxon>Bacillota</taxon>
        <taxon>Bacilli</taxon>
        <taxon>Bacillales</taxon>
        <taxon>Bacillaceae</taxon>
        <taxon>Bacillus</taxon>
        <taxon>Bacillus cereus group</taxon>
    </lineage>
</organism>
<protein>
    <submittedName>
        <fullName evidence="1">Uncharacterized protein</fullName>
    </submittedName>
</protein>
<dbReference type="Proteomes" id="UP000219897">
    <property type="component" value="Unassembled WGS sequence"/>
</dbReference>
<comment type="caution">
    <text evidence="1">The sequence shown here is derived from an EMBL/GenBank/DDBJ whole genome shotgun (WGS) entry which is preliminary data.</text>
</comment>
<dbReference type="EMBL" id="NTYF01000244">
    <property type="protein sequence ID" value="PER37552.1"/>
    <property type="molecule type" value="Genomic_DNA"/>
</dbReference>
<proteinExistence type="predicted"/>
<sequence length="66" mass="7436">DGQETPLSRYLKITLAANKHLSESVNRKVHLMGLKVLALADLFKNEDWEGLEEILSSVNGVQPRYV</sequence>
<dbReference type="AlphaFoldDB" id="A0ABD6RVG2"/>
<evidence type="ECO:0000313" key="2">
    <source>
        <dbReference type="Proteomes" id="UP000219897"/>
    </source>
</evidence>
<name>A0ABD6RVG2_BACTU</name>
<feature type="non-terminal residue" evidence="1">
    <location>
        <position position="1"/>
    </location>
</feature>
<reference evidence="1 2" key="1">
    <citation type="submission" date="2017-09" db="EMBL/GenBank/DDBJ databases">
        <title>Large-scale bioinformatics analysis of Bacillus genomes uncovers conserved roles of natural products in bacterial physiology.</title>
        <authorList>
            <consortium name="Agbiome Team Llc"/>
            <person name="Bleich R.M."/>
            <person name="Kirk G.J."/>
            <person name="Santa Maria K.C."/>
            <person name="Allen S.E."/>
            <person name="Farag S."/>
            <person name="Shank E.A."/>
            <person name="Bowers A."/>
        </authorList>
    </citation>
    <scope>NUCLEOTIDE SEQUENCE [LARGE SCALE GENOMIC DNA]</scope>
    <source>
        <strain evidence="1 2">AFS005140</strain>
    </source>
</reference>
<evidence type="ECO:0000313" key="1">
    <source>
        <dbReference type="EMBL" id="PER37552.1"/>
    </source>
</evidence>
<gene>
    <name evidence="1" type="ORF">CN495_34720</name>
</gene>